<reference evidence="3" key="1">
    <citation type="journal article" date="2019" name="Int. J. Syst. Evol. Microbiol.">
        <title>The Global Catalogue of Microorganisms (GCM) 10K type strain sequencing project: providing services to taxonomists for standard genome sequencing and annotation.</title>
        <authorList>
            <consortium name="The Broad Institute Genomics Platform"/>
            <consortium name="The Broad Institute Genome Sequencing Center for Infectious Disease"/>
            <person name="Wu L."/>
            <person name="Ma J."/>
        </authorList>
    </citation>
    <scope>NUCLEOTIDE SEQUENCE [LARGE SCALE GENOMIC DNA]</scope>
    <source>
        <strain evidence="3">KCTC 52274</strain>
    </source>
</reference>
<dbReference type="Proteomes" id="UP001597319">
    <property type="component" value="Unassembled WGS sequence"/>
</dbReference>
<accession>A0ABW5LMC1</accession>
<evidence type="ECO:0000256" key="1">
    <source>
        <dbReference type="SAM" id="Phobius"/>
    </source>
</evidence>
<keyword evidence="1" id="KW-0812">Transmembrane</keyword>
<gene>
    <name evidence="2" type="ORF">ACFSR1_23565</name>
</gene>
<evidence type="ECO:0000313" key="2">
    <source>
        <dbReference type="EMBL" id="MFD2565674.1"/>
    </source>
</evidence>
<dbReference type="RefSeq" id="WP_378295492.1">
    <property type="nucleotide sequence ID" value="NZ_JBHULE010000037.1"/>
</dbReference>
<evidence type="ECO:0000313" key="3">
    <source>
        <dbReference type="Proteomes" id="UP001597319"/>
    </source>
</evidence>
<keyword evidence="1" id="KW-0472">Membrane</keyword>
<keyword evidence="1" id="KW-1133">Transmembrane helix</keyword>
<sequence length="118" mass="14146">MIAIILLIILITIVVIYYQSYWAKIEQHYECINYENYSLIKESPYSEECSIYEILQKENQIWFKRDGYSLFYIQLISIDSKNVELIGLDGYGIRNMEFKKYVCKLVQKIKIKHNSNLN</sequence>
<comment type="caution">
    <text evidence="2">The sequence shown here is derived from an EMBL/GenBank/DDBJ whole genome shotgun (WGS) entry which is preliminary data.</text>
</comment>
<proteinExistence type="predicted"/>
<organism evidence="2 3">
    <name type="scientific">Aquimarina rubra</name>
    <dbReference type="NCBI Taxonomy" id="1920033"/>
    <lineage>
        <taxon>Bacteria</taxon>
        <taxon>Pseudomonadati</taxon>
        <taxon>Bacteroidota</taxon>
        <taxon>Flavobacteriia</taxon>
        <taxon>Flavobacteriales</taxon>
        <taxon>Flavobacteriaceae</taxon>
        <taxon>Aquimarina</taxon>
    </lineage>
</organism>
<feature type="transmembrane region" description="Helical" evidence="1">
    <location>
        <begin position="5"/>
        <end position="23"/>
    </location>
</feature>
<keyword evidence="3" id="KW-1185">Reference proteome</keyword>
<dbReference type="EMBL" id="JBHULE010000037">
    <property type="protein sequence ID" value="MFD2565674.1"/>
    <property type="molecule type" value="Genomic_DNA"/>
</dbReference>
<protein>
    <submittedName>
        <fullName evidence="2">Uncharacterized protein</fullName>
    </submittedName>
</protein>
<name>A0ABW5LMC1_9FLAO</name>